<keyword evidence="1" id="KW-0812">Transmembrane</keyword>
<sequence>MQSGQQLFNYHSSSAVQGSAQLDPVVLVMPADLTALSDDFFVSAASSGGLLFSDRTHLESLARTSGIDKYLMSVDSVSELALEERAQRLHELRMKTGELALMVAVVVTLISVVSAAYCERNRRRLFLERIHGRSFVSRHLRFLIAAAGGALAVLGGCIVLRTAGSGAGLMANTGVIAVLISVAAAVLASQERRATARVPE</sequence>
<evidence type="ECO:0000313" key="2">
    <source>
        <dbReference type="EMBL" id="MCH6471324.1"/>
    </source>
</evidence>
<reference evidence="2 3" key="1">
    <citation type="submission" date="2022-03" db="EMBL/GenBank/DDBJ databases">
        <title>Sinomonas sp. isolated from a soil.</title>
        <authorList>
            <person name="Han J."/>
            <person name="Kim D.-U."/>
        </authorList>
    </citation>
    <scope>NUCLEOTIDE SEQUENCE [LARGE SCALE GENOMIC DNA]</scope>
    <source>
        <strain evidence="2 3">5-5</strain>
    </source>
</reference>
<organism evidence="2 3">
    <name type="scientific">Sinomonas terrae</name>
    <dbReference type="NCBI Taxonomy" id="2908838"/>
    <lineage>
        <taxon>Bacteria</taxon>
        <taxon>Bacillati</taxon>
        <taxon>Actinomycetota</taxon>
        <taxon>Actinomycetes</taxon>
        <taxon>Micrococcales</taxon>
        <taxon>Micrococcaceae</taxon>
        <taxon>Sinomonas</taxon>
    </lineage>
</organism>
<dbReference type="RefSeq" id="WP_241055041.1">
    <property type="nucleotide sequence ID" value="NZ_JAKZBV010000001.1"/>
</dbReference>
<gene>
    <name evidence="2" type="ORF">L0M17_15290</name>
</gene>
<dbReference type="Pfam" id="PF07242">
    <property type="entry name" value="DUF1430"/>
    <property type="match status" value="1"/>
</dbReference>
<keyword evidence="3" id="KW-1185">Reference proteome</keyword>
<comment type="caution">
    <text evidence="2">The sequence shown here is derived from an EMBL/GenBank/DDBJ whole genome shotgun (WGS) entry which is preliminary data.</text>
</comment>
<proteinExistence type="predicted"/>
<evidence type="ECO:0000256" key="1">
    <source>
        <dbReference type="SAM" id="Phobius"/>
    </source>
</evidence>
<feature type="transmembrane region" description="Helical" evidence="1">
    <location>
        <begin position="169"/>
        <end position="188"/>
    </location>
</feature>
<dbReference type="Proteomes" id="UP001202922">
    <property type="component" value="Unassembled WGS sequence"/>
</dbReference>
<dbReference type="InterPro" id="IPR006541">
    <property type="entry name" value="Bacteriocin_ass"/>
</dbReference>
<protein>
    <submittedName>
        <fullName evidence="2">DUF1430 domain-containing protein</fullName>
    </submittedName>
</protein>
<accession>A0ABS9U3P9</accession>
<evidence type="ECO:0000313" key="3">
    <source>
        <dbReference type="Proteomes" id="UP001202922"/>
    </source>
</evidence>
<dbReference type="EMBL" id="JAKZBV010000001">
    <property type="protein sequence ID" value="MCH6471324.1"/>
    <property type="molecule type" value="Genomic_DNA"/>
</dbReference>
<name>A0ABS9U3P9_9MICC</name>
<feature type="transmembrane region" description="Helical" evidence="1">
    <location>
        <begin position="99"/>
        <end position="118"/>
    </location>
</feature>
<keyword evidence="1" id="KW-0472">Membrane</keyword>
<feature type="transmembrane region" description="Helical" evidence="1">
    <location>
        <begin position="139"/>
        <end position="163"/>
    </location>
</feature>
<keyword evidence="1" id="KW-1133">Transmembrane helix</keyword>